<proteinExistence type="predicted"/>
<keyword evidence="3" id="KW-1185">Reference proteome</keyword>
<evidence type="ECO:0000313" key="3">
    <source>
        <dbReference type="Proteomes" id="UP000738349"/>
    </source>
</evidence>
<keyword evidence="1" id="KW-0732">Signal</keyword>
<accession>A0A9P9FSX0</accession>
<gene>
    <name evidence="2" type="ORF">EDB81DRAFT_3907</name>
</gene>
<sequence>MLIIVSHIASSHGSCFFFLVPISWGSGAPIVVVMPSNPCSFGNNGDRRGTRKCAGGRGRAGLMSLGRTRCRKTQIVHHSFQKEKQRKFFFLPSLVPNCLNQVCCDRGVSCPGLPGGLFDLSDWDGNCDRMGHNNKTHPGRRQSAGSYA</sequence>
<dbReference type="EMBL" id="JAGMUV010000001">
    <property type="protein sequence ID" value="KAH7175426.1"/>
    <property type="molecule type" value="Genomic_DNA"/>
</dbReference>
<evidence type="ECO:0000313" key="2">
    <source>
        <dbReference type="EMBL" id="KAH7175426.1"/>
    </source>
</evidence>
<dbReference type="AlphaFoldDB" id="A0A9P9FSX0"/>
<comment type="caution">
    <text evidence="2">The sequence shown here is derived from an EMBL/GenBank/DDBJ whole genome shotgun (WGS) entry which is preliminary data.</text>
</comment>
<organism evidence="2 3">
    <name type="scientific">Dactylonectria macrodidyma</name>
    <dbReference type="NCBI Taxonomy" id="307937"/>
    <lineage>
        <taxon>Eukaryota</taxon>
        <taxon>Fungi</taxon>
        <taxon>Dikarya</taxon>
        <taxon>Ascomycota</taxon>
        <taxon>Pezizomycotina</taxon>
        <taxon>Sordariomycetes</taxon>
        <taxon>Hypocreomycetidae</taxon>
        <taxon>Hypocreales</taxon>
        <taxon>Nectriaceae</taxon>
        <taxon>Dactylonectria</taxon>
    </lineage>
</organism>
<evidence type="ECO:0000256" key="1">
    <source>
        <dbReference type="SAM" id="SignalP"/>
    </source>
</evidence>
<feature type="signal peptide" evidence="1">
    <location>
        <begin position="1"/>
        <end position="27"/>
    </location>
</feature>
<feature type="chain" id="PRO_5040349935" description="Secreted protein" evidence="1">
    <location>
        <begin position="28"/>
        <end position="148"/>
    </location>
</feature>
<reference evidence="2" key="1">
    <citation type="journal article" date="2021" name="Nat. Commun.">
        <title>Genetic determinants of endophytism in the Arabidopsis root mycobiome.</title>
        <authorList>
            <person name="Mesny F."/>
            <person name="Miyauchi S."/>
            <person name="Thiergart T."/>
            <person name="Pickel B."/>
            <person name="Atanasova L."/>
            <person name="Karlsson M."/>
            <person name="Huettel B."/>
            <person name="Barry K.W."/>
            <person name="Haridas S."/>
            <person name="Chen C."/>
            <person name="Bauer D."/>
            <person name="Andreopoulos W."/>
            <person name="Pangilinan J."/>
            <person name="LaButti K."/>
            <person name="Riley R."/>
            <person name="Lipzen A."/>
            <person name="Clum A."/>
            <person name="Drula E."/>
            <person name="Henrissat B."/>
            <person name="Kohler A."/>
            <person name="Grigoriev I.V."/>
            <person name="Martin F.M."/>
            <person name="Hacquard S."/>
        </authorList>
    </citation>
    <scope>NUCLEOTIDE SEQUENCE</scope>
    <source>
        <strain evidence="2">MPI-CAGE-AT-0147</strain>
    </source>
</reference>
<evidence type="ECO:0008006" key="4">
    <source>
        <dbReference type="Google" id="ProtNLM"/>
    </source>
</evidence>
<dbReference type="Proteomes" id="UP000738349">
    <property type="component" value="Unassembled WGS sequence"/>
</dbReference>
<protein>
    <recommendedName>
        <fullName evidence="4">Secreted protein</fullName>
    </recommendedName>
</protein>
<name>A0A9P9FSX0_9HYPO</name>